<accession>A0A127FBH4</accession>
<sequence>MKAATVDPGRLKAAVGTELGHLHKTHALLIAVQFAANHDADFDVSDALAVIRDRVGQSIARLDTAEVRR</sequence>
<gene>
    <name evidence="1" type="ORF">ACG33_07275</name>
</gene>
<dbReference type="EMBL" id="CP011971">
    <property type="protein sequence ID" value="AMN46899.1"/>
    <property type="molecule type" value="Genomic_DNA"/>
</dbReference>
<reference evidence="1 2" key="1">
    <citation type="submission" date="2015-06" db="EMBL/GenBank/DDBJ databases">
        <title>A Comprehensive Approach to Explore the Metabolic and Phylogenetic Diversity of Bacterial Steroid Degradation in the Environment: Testosterone as an Example.</title>
        <authorList>
            <person name="Yang F.-C."/>
            <person name="Chen Y.-L."/>
            <person name="Yu C.-P."/>
            <person name="Tang S.-L."/>
            <person name="Wang P.-H."/>
            <person name="Ismail W."/>
            <person name="Wang C.-H."/>
            <person name="Yang C.-Y."/>
            <person name="Chiang Y.-R."/>
        </authorList>
    </citation>
    <scope>NUCLEOTIDE SEQUENCE [LARGE SCALE GENOMIC DNA]</scope>
    <source>
        <strain evidence="1 2">DSM 18526</strain>
    </source>
</reference>
<protein>
    <submittedName>
        <fullName evidence="1">Uncharacterized protein</fullName>
    </submittedName>
</protein>
<evidence type="ECO:0000313" key="2">
    <source>
        <dbReference type="Proteomes" id="UP000070250"/>
    </source>
</evidence>
<organism evidence="1 2">
    <name type="scientific">Steroidobacter denitrificans</name>
    <dbReference type="NCBI Taxonomy" id="465721"/>
    <lineage>
        <taxon>Bacteria</taxon>
        <taxon>Pseudomonadati</taxon>
        <taxon>Pseudomonadota</taxon>
        <taxon>Gammaproteobacteria</taxon>
        <taxon>Steroidobacterales</taxon>
        <taxon>Steroidobacteraceae</taxon>
        <taxon>Steroidobacter</taxon>
    </lineage>
</organism>
<dbReference type="RefSeq" id="WP_066919947.1">
    <property type="nucleotide sequence ID" value="NZ_CP011971.1"/>
</dbReference>
<keyword evidence="2" id="KW-1185">Reference proteome</keyword>
<name>A0A127FBH4_STEDE</name>
<proteinExistence type="predicted"/>
<dbReference type="Proteomes" id="UP000070250">
    <property type="component" value="Chromosome"/>
</dbReference>
<dbReference type="AlphaFoldDB" id="A0A127FBH4"/>
<evidence type="ECO:0000313" key="1">
    <source>
        <dbReference type="EMBL" id="AMN46899.1"/>
    </source>
</evidence>
<dbReference type="KEGG" id="sdf:ACG33_07275"/>